<evidence type="ECO:0000313" key="3">
    <source>
        <dbReference type="Proteomes" id="UP000007886"/>
    </source>
</evidence>
<feature type="compositionally biased region" description="Polar residues" evidence="1">
    <location>
        <begin position="40"/>
        <end position="49"/>
    </location>
</feature>
<dbReference type="KEGG" id="brs:S23_59900"/>
<accession>A0AAI8QF70</accession>
<gene>
    <name evidence="2" type="ORF">S23_59900</name>
</gene>
<sequence length="75" mass="7618">MSSQGGVWVNGGSLATRGNAKGATCALSATGGRPPKQNRENNPMHSSQAKAKAANSGRACGFYEFAFDTSGKTPA</sequence>
<protein>
    <submittedName>
        <fullName evidence="2">Uncharacterized protein</fullName>
    </submittedName>
</protein>
<proteinExistence type="predicted"/>
<evidence type="ECO:0000313" key="2">
    <source>
        <dbReference type="EMBL" id="BAL79179.1"/>
    </source>
</evidence>
<reference evidence="2 3" key="1">
    <citation type="journal article" date="2012" name="Microbes Environ.">
        <title>Complete genome sequence of Bradyrhizobium sp. S23321: insights into symbiosis evolution in soil oligotrophs.</title>
        <authorList>
            <person name="Okubo T."/>
            <person name="Tsukui T."/>
            <person name="Maita H."/>
            <person name="Okamoto S."/>
            <person name="Oshima K."/>
            <person name="Fujisawa T."/>
            <person name="Saito A."/>
            <person name="Futamata H."/>
            <person name="Hattori R."/>
            <person name="Shimomura Y."/>
            <person name="Haruta S."/>
            <person name="Morimoto S."/>
            <person name="Wang Y."/>
            <person name="Sakai Y."/>
            <person name="Hattori M."/>
            <person name="Aizawa S."/>
            <person name="Nagashima K.V.P."/>
            <person name="Masuda S."/>
            <person name="Hattori T."/>
            <person name="Yamashita A."/>
            <person name="Bao Z."/>
            <person name="Hayatsu M."/>
            <person name="Kajiya-Kanegae H."/>
            <person name="Yoshinaga I."/>
            <person name="Sakamoto K."/>
            <person name="Toyota K."/>
            <person name="Nakao M."/>
            <person name="Kohara M."/>
            <person name="Anda M."/>
            <person name="Niwa R."/>
            <person name="Jung-Hwan P."/>
            <person name="Sameshima-Saito R."/>
            <person name="Tokuda S."/>
            <person name="Yamamoto S."/>
            <person name="Yamamoto S."/>
            <person name="Yokoyama T."/>
            <person name="Akutsu T."/>
            <person name="Nakamura Y."/>
            <person name="Nakahira-Yanaka Y."/>
            <person name="Takada Hoshino Y."/>
            <person name="Hirakawa H."/>
            <person name="Mitsui H."/>
            <person name="Terasawa K."/>
            <person name="Itakura M."/>
            <person name="Sato S."/>
            <person name="Ikeda-Ohtsubo W."/>
            <person name="Sakakura N."/>
            <person name="Kaminuma E."/>
            <person name="Minamisawa K."/>
        </authorList>
    </citation>
    <scope>NUCLEOTIDE SEQUENCE [LARGE SCALE GENOMIC DNA]</scope>
    <source>
        <strain evidence="2 3">S23321</strain>
    </source>
</reference>
<evidence type="ECO:0000256" key="1">
    <source>
        <dbReference type="SAM" id="MobiDB-lite"/>
    </source>
</evidence>
<organism evidence="2 3">
    <name type="scientific">Bradyrhizobium cosmicum</name>
    <dbReference type="NCBI Taxonomy" id="1404864"/>
    <lineage>
        <taxon>Bacteria</taxon>
        <taxon>Pseudomonadati</taxon>
        <taxon>Pseudomonadota</taxon>
        <taxon>Alphaproteobacteria</taxon>
        <taxon>Hyphomicrobiales</taxon>
        <taxon>Nitrobacteraceae</taxon>
        <taxon>Bradyrhizobium</taxon>
    </lineage>
</organism>
<feature type="region of interest" description="Disordered" evidence="1">
    <location>
        <begin position="1"/>
        <end position="53"/>
    </location>
</feature>
<dbReference type="EMBL" id="AP012279">
    <property type="protein sequence ID" value="BAL79179.1"/>
    <property type="molecule type" value="Genomic_DNA"/>
</dbReference>
<name>A0AAI8QF70_9BRAD</name>
<dbReference type="AlphaFoldDB" id="A0AAI8QF70"/>
<dbReference type="Proteomes" id="UP000007886">
    <property type="component" value="Chromosome"/>
</dbReference>
<keyword evidence="3" id="KW-1185">Reference proteome</keyword>